<feature type="region of interest" description="Disordered" evidence="1">
    <location>
        <begin position="5545"/>
        <end position="5564"/>
    </location>
</feature>
<evidence type="ECO:0000256" key="2">
    <source>
        <dbReference type="SAM" id="Phobius"/>
    </source>
</evidence>
<feature type="domain" description="DUF7507" evidence="3">
    <location>
        <begin position="5468"/>
        <end position="5556"/>
    </location>
</feature>
<dbReference type="SUPFAM" id="SSF49401">
    <property type="entry name" value="Bacterial adhesins"/>
    <property type="match status" value="1"/>
</dbReference>
<dbReference type="PANTHER" id="PTHR34819:SF3">
    <property type="entry name" value="CELL SURFACE PROTEIN"/>
    <property type="match status" value="1"/>
</dbReference>
<feature type="compositionally biased region" description="Low complexity" evidence="1">
    <location>
        <begin position="5545"/>
        <end position="5563"/>
    </location>
</feature>
<feature type="compositionally biased region" description="Polar residues" evidence="1">
    <location>
        <begin position="6707"/>
        <end position="6720"/>
    </location>
</feature>
<feature type="compositionally biased region" description="Pro residues" evidence="1">
    <location>
        <begin position="7064"/>
        <end position="7079"/>
    </location>
</feature>
<feature type="domain" description="DUF7507" evidence="3">
    <location>
        <begin position="1178"/>
        <end position="1278"/>
    </location>
</feature>
<dbReference type="InterPro" id="IPR008966">
    <property type="entry name" value="Adhesion_dom_sf"/>
</dbReference>
<feature type="domain" description="DUF7507" evidence="3">
    <location>
        <begin position="1306"/>
        <end position="1389"/>
    </location>
</feature>
<feature type="domain" description="DUF7507" evidence="3">
    <location>
        <begin position="2103"/>
        <end position="2209"/>
    </location>
</feature>
<feature type="domain" description="DUF7507" evidence="3">
    <location>
        <begin position="1060"/>
        <end position="1163"/>
    </location>
</feature>
<feature type="domain" description="DUF7507" evidence="3">
    <location>
        <begin position="6956"/>
        <end position="7050"/>
    </location>
</feature>
<feature type="domain" description="DUF7507" evidence="3">
    <location>
        <begin position="6603"/>
        <end position="6706"/>
    </location>
</feature>
<feature type="domain" description="DUF7507" evidence="3">
    <location>
        <begin position="4760"/>
        <end position="4863"/>
    </location>
</feature>
<feature type="domain" description="DUF7507" evidence="3">
    <location>
        <begin position="6388"/>
        <end position="6476"/>
    </location>
</feature>
<feature type="domain" description="DUF7507" evidence="3">
    <location>
        <begin position="1772"/>
        <end position="1856"/>
    </location>
</feature>
<evidence type="ECO:0000256" key="1">
    <source>
        <dbReference type="SAM" id="MobiDB-lite"/>
    </source>
</evidence>
<feature type="region of interest" description="Disordered" evidence="1">
    <location>
        <begin position="5081"/>
        <end position="5102"/>
    </location>
</feature>
<dbReference type="InParanoid" id="A0A7L4YMK2"/>
<feature type="region of interest" description="Disordered" evidence="1">
    <location>
        <begin position="1607"/>
        <end position="1664"/>
    </location>
</feature>
<feature type="domain" description="DUF7507" evidence="3">
    <location>
        <begin position="1637"/>
        <end position="1736"/>
    </location>
</feature>
<dbReference type="InterPro" id="IPR051172">
    <property type="entry name" value="Chlamydia_OmcB"/>
</dbReference>
<dbReference type="Gene3D" id="2.60.40.740">
    <property type="match status" value="1"/>
</dbReference>
<dbReference type="InterPro" id="IPR047589">
    <property type="entry name" value="DUF11_rpt"/>
</dbReference>
<feature type="domain" description="DUF7507" evidence="3">
    <location>
        <begin position="6733"/>
        <end position="6821"/>
    </location>
</feature>
<feature type="domain" description="DUF7507" evidence="3">
    <location>
        <begin position="2466"/>
        <end position="2554"/>
    </location>
</feature>
<feature type="domain" description="DUF7507" evidence="3">
    <location>
        <begin position="3047"/>
        <end position="3131"/>
    </location>
</feature>
<feature type="region of interest" description="Disordered" evidence="1">
    <location>
        <begin position="6689"/>
        <end position="6720"/>
    </location>
</feature>
<feature type="domain" description="DUF7507" evidence="3">
    <location>
        <begin position="3276"/>
        <end position="3365"/>
    </location>
</feature>
<feature type="compositionally biased region" description="Polar residues" evidence="1">
    <location>
        <begin position="6689"/>
        <end position="6698"/>
    </location>
</feature>
<dbReference type="SMART" id="SM00710">
    <property type="entry name" value="PbH1"/>
    <property type="match status" value="21"/>
</dbReference>
<feature type="domain" description="DUF7507" evidence="3">
    <location>
        <begin position="6273"/>
        <end position="6360"/>
    </location>
</feature>
<feature type="domain" description="DUF7507" evidence="3">
    <location>
        <begin position="386"/>
        <end position="486"/>
    </location>
</feature>
<feature type="domain" description="DUF7507" evidence="3">
    <location>
        <begin position="4083"/>
        <end position="4171"/>
    </location>
</feature>
<feature type="domain" description="DUF7507" evidence="3">
    <location>
        <begin position="3511"/>
        <end position="3595"/>
    </location>
</feature>
<feature type="domain" description="DUF7507" evidence="3">
    <location>
        <begin position="5122"/>
        <end position="5209"/>
    </location>
</feature>
<dbReference type="InterPro" id="IPR055354">
    <property type="entry name" value="DUF7507"/>
</dbReference>
<feature type="region of interest" description="Disordered" evidence="1">
    <location>
        <begin position="5313"/>
        <end position="5341"/>
    </location>
</feature>
<feature type="domain" description="DUF7507" evidence="3">
    <location>
        <begin position="499"/>
        <end position="595"/>
    </location>
</feature>
<feature type="region of interest" description="Disordered" evidence="1">
    <location>
        <begin position="6001"/>
        <end position="6031"/>
    </location>
</feature>
<feature type="region of interest" description="Disordered" evidence="1">
    <location>
        <begin position="4158"/>
        <end position="4179"/>
    </location>
</feature>
<feature type="compositionally biased region" description="Low complexity" evidence="1">
    <location>
        <begin position="483"/>
        <end position="494"/>
    </location>
</feature>
<feature type="region of interest" description="Disordered" evidence="1">
    <location>
        <begin position="4399"/>
        <end position="4419"/>
    </location>
</feature>
<feature type="compositionally biased region" description="Polar residues" evidence="1">
    <location>
        <begin position="4400"/>
        <end position="4412"/>
    </location>
</feature>
<dbReference type="InterPro" id="IPR006626">
    <property type="entry name" value="PbH1"/>
</dbReference>
<keyword evidence="2" id="KW-0812">Transmembrane</keyword>
<dbReference type="NCBIfam" id="TIGR01451">
    <property type="entry name" value="B_ant_repeat"/>
    <property type="match status" value="44"/>
</dbReference>
<feature type="domain" description="DUF7507" evidence="3">
    <location>
        <begin position="1405"/>
        <end position="1511"/>
    </location>
</feature>
<feature type="region of interest" description="Disordered" evidence="1">
    <location>
        <begin position="6122"/>
        <end position="6164"/>
    </location>
</feature>
<name>A0A7L4YMK2_9ACTN</name>
<feature type="domain" description="DUF7507" evidence="3">
    <location>
        <begin position="2336"/>
        <end position="2436"/>
    </location>
</feature>
<dbReference type="Pfam" id="PF24346">
    <property type="entry name" value="DUF7507"/>
    <property type="match status" value="58"/>
</dbReference>
<dbReference type="GO" id="GO:0005975">
    <property type="term" value="P:carbohydrate metabolic process"/>
    <property type="evidence" value="ECO:0007669"/>
    <property type="project" value="UniProtKB-ARBA"/>
</dbReference>
<feature type="domain" description="DUF7507" evidence="3">
    <location>
        <begin position="3955"/>
        <end position="4055"/>
    </location>
</feature>
<feature type="domain" description="DUF7507" evidence="3">
    <location>
        <begin position="1883"/>
        <end position="1972"/>
    </location>
</feature>
<feature type="domain" description="DUF7507" evidence="3">
    <location>
        <begin position="3737"/>
        <end position="3823"/>
    </location>
</feature>
<feature type="region of interest" description="Disordered" evidence="1">
    <location>
        <begin position="6228"/>
        <end position="6256"/>
    </location>
</feature>
<feature type="domain" description="DUF7507" evidence="3">
    <location>
        <begin position="2914"/>
        <end position="3018"/>
    </location>
</feature>
<feature type="domain" description="DUF7507" evidence="3">
    <location>
        <begin position="2683"/>
        <end position="2783"/>
    </location>
</feature>
<feature type="domain" description="DUF7507" evidence="3">
    <location>
        <begin position="2798"/>
        <end position="2903"/>
    </location>
</feature>
<feature type="domain" description="DUF7507" evidence="3">
    <location>
        <begin position="2567"/>
        <end position="2670"/>
    </location>
</feature>
<feature type="region of interest" description="Disordered" evidence="1">
    <location>
        <begin position="3351"/>
        <end position="3382"/>
    </location>
</feature>
<keyword evidence="2" id="KW-0472">Membrane</keyword>
<feature type="domain" description="DUF7507" evidence="3">
    <location>
        <begin position="1985"/>
        <end position="2088"/>
    </location>
</feature>
<feature type="compositionally biased region" description="Polar residues" evidence="1">
    <location>
        <begin position="3362"/>
        <end position="3374"/>
    </location>
</feature>
<feature type="compositionally biased region" description="Polar residues" evidence="1">
    <location>
        <begin position="1607"/>
        <end position="1619"/>
    </location>
</feature>
<gene>
    <name evidence="4" type="ORF">EK0264_09570</name>
</gene>
<feature type="domain" description="DUF7507" evidence="3">
    <location>
        <begin position="735"/>
        <end position="820"/>
    </location>
</feature>
<feature type="compositionally biased region" description="Low complexity" evidence="1">
    <location>
        <begin position="5661"/>
        <end position="5679"/>
    </location>
</feature>
<proteinExistence type="predicted"/>
<feature type="region of interest" description="Disordered" evidence="1">
    <location>
        <begin position="7041"/>
        <end position="7082"/>
    </location>
</feature>
<feature type="region of interest" description="Disordered" evidence="1">
    <location>
        <begin position="5772"/>
        <end position="5794"/>
    </location>
</feature>
<dbReference type="Gene3D" id="2.60.40.10">
    <property type="entry name" value="Immunoglobulins"/>
    <property type="match status" value="4"/>
</dbReference>
<feature type="domain" description="DUF7507" evidence="3">
    <location>
        <begin position="4200"/>
        <end position="4286"/>
    </location>
</feature>
<feature type="domain" description="DUF7507" evidence="3">
    <location>
        <begin position="4546"/>
        <end position="4633"/>
    </location>
</feature>
<dbReference type="EMBL" id="CP047156">
    <property type="protein sequence ID" value="QHC00505.1"/>
    <property type="molecule type" value="Genomic_DNA"/>
</dbReference>
<feature type="compositionally biased region" description="Polar residues" evidence="1">
    <location>
        <begin position="3923"/>
        <end position="3949"/>
    </location>
</feature>
<feature type="domain" description="DUF7507" evidence="3">
    <location>
        <begin position="6144"/>
        <end position="6245"/>
    </location>
</feature>
<feature type="domain" description="DUF7507" evidence="3">
    <location>
        <begin position="612"/>
        <end position="710"/>
    </location>
</feature>
<evidence type="ECO:0000313" key="5">
    <source>
        <dbReference type="Proteomes" id="UP000463857"/>
    </source>
</evidence>
<organism evidence="4 5">
    <name type="scientific">Epidermidibacterium keratini</name>
    <dbReference type="NCBI Taxonomy" id="1891644"/>
    <lineage>
        <taxon>Bacteria</taxon>
        <taxon>Bacillati</taxon>
        <taxon>Actinomycetota</taxon>
        <taxon>Actinomycetes</taxon>
        <taxon>Sporichthyales</taxon>
        <taxon>Sporichthyaceae</taxon>
        <taxon>Epidermidibacterium</taxon>
    </lineage>
</organism>
<feature type="compositionally biased region" description="Low complexity" evidence="1">
    <location>
        <begin position="6003"/>
        <end position="6023"/>
    </location>
</feature>
<dbReference type="OrthoDB" id="3584537at2"/>
<feature type="domain" description="DUF7507" evidence="3">
    <location>
        <begin position="5006"/>
        <end position="5094"/>
    </location>
</feature>
<dbReference type="Proteomes" id="UP000463857">
    <property type="component" value="Chromosome"/>
</dbReference>
<protein>
    <submittedName>
        <fullName evidence="4">DUF11 domain-containing protein</fullName>
    </submittedName>
</protein>
<feature type="region of interest" description="Disordered" evidence="1">
    <location>
        <begin position="3923"/>
        <end position="3953"/>
    </location>
</feature>
<feature type="domain" description="DUF7507" evidence="3">
    <location>
        <begin position="4892"/>
        <end position="4979"/>
    </location>
</feature>
<feature type="domain" description="DUF7507" evidence="3">
    <location>
        <begin position="4434"/>
        <end position="4518"/>
    </location>
</feature>
<feature type="domain" description="DUF7507" evidence="3">
    <location>
        <begin position="5357"/>
        <end position="5440"/>
    </location>
</feature>
<reference evidence="4 5" key="1">
    <citation type="journal article" date="2018" name="Int. J. Syst. Evol. Microbiol.">
        <title>Epidermidibacterium keratini gen. nov., sp. nov., a member of the family Sporichthyaceae, isolated from keratin epidermis.</title>
        <authorList>
            <person name="Lee D.G."/>
            <person name="Trujillo M.E."/>
            <person name="Kang S."/>
            <person name="Nam J.J."/>
            <person name="Kim Y.J."/>
        </authorList>
    </citation>
    <scope>NUCLEOTIDE SEQUENCE [LARGE SCALE GENOMIC DNA]</scope>
    <source>
        <strain evidence="4 5">EPI-7</strain>
    </source>
</reference>
<sequence length="7114" mass="709880">MEIKRRLRRLARRCGVSAITLVSVITLTFGLLTLLTVAAPVPQEAEAAQNPTTCNPISIQNGSFEQPAQTANVVIQSQTLVPGWSTTATDGQIEIWRYNNGTNFPNPGSVPAAEGRQFAELNANQTSTLYQDIATVPGQVMRWSLKHRGRLGADTMQVQIGAPGGTLVAQTPTGATSTNITDGNTAWGTYSGIYVVPAGQTTTRFAFAAVSTSSGNTSVGNFLDDIVFANSPCMITDKSVANLSSTDGSTLVGDILEYTVTTRNGGGDASQNTYMTDPIPAGTEYVPGSMTVDGATLTDASGDDRGAVGSGQVRVNLGSGATATAGGSIPAGGSSTVKFRVRVTDAALGQTITNTATVNYNWSPVSTTNQVSTSNDVVSPTVQRAGISLTKSVASTSPGADGRLNVGDTITYSFRVTNTGTVALSGVSISDPRVTNVSCPTTTLAAGASTTCTGTMTVTQADVDSGSAKNTASASGTPAGHQPVTSTPSSTTTPLDQTASLSLTKAATGNPGANGRYDVGDIVTYTFTVTNTGSRTISGVRIVDPLPGMSAPTCQTTTLGQGQSTTCTSTYSLTQADIDRGTVANTATATGVSGSTSVNSNPSSATVSVAGQPSITVAKTHSALPASVTVGTVITYSFVVTNNGSVTLNNVAVSDPKVGAVTCPTTTLAPNASVTCTKTYTVTQADVDAGAVNNTATASGTSPSGQAVSATASDQVLITANPQKQSGTVVDTNGNGRVDAGDTINYVLTARNAGNVTLTNVRVTDPGAQTISCPTTRLAPGESVTCQATRTLTQADVNAGQVVNTATVTGTPPTGGAVSAQATATTTISRTQSLSVDKTVAGIADTNNDGRQSAGDVVTFNFVITNTGTVTVSNITVTDPLTGAPTCTPTTLEPGVSATCTQRTYTLTQADINRGSVTNTVTVNGTASGQPVTASDAEVVNLTRVNAIDLTKSAGALNDADNNGPDAGDTITYTFTITNTGNTTLTSVALRDPKFGGALTCGSTTLAPGATATCTATYSVTQADVDAGVATNTATVSAVAPGNTTVTDDSTVNVQIEPAPRLSLSKTAGQIVDANANGRQDAGDTITYSFSVTNTGNVTISNATISDPKIGGPVTCPTPIAPGTTVTCSTATYTLTQADINAGRVVNTATVTGTSPQGTSVTATGTATATITPVRSIDIDKQSGAVTDVDGNGHDVGDTIAYTFVVTNTGTVTISAITITDPKVGPVTCQTTSLAPGASTTCGPVTYTLTQADVNSRVVNNTASVSGTVPGTTTPVTDSDANTVNLTPRATFSFDKSAGSITDVDGNNRHSAGDSVVYTFTFTNTGAVTVSNPSVTDPKIGTVACPPGTIAPGASVTCTRTYVLTQADVNAGQIVNTATGSVLGPDGAALPTQTDSNTLQLTRTPSLDIQKESQGVVDANATGSDDPGDTITYTFTVVNTGNVTLTSVTVTDSKFGGAVPGCAPADLAPGARITCTATYTITPADFDDGTSTVTNTASVTGTDPTGTSVTDAATVQTPLNVDEGILLIKTAGTPVDVDGSQTIDAGDTITYNFTVRNVGDTTLSNVTVTDPMLGGAVCTIASLSENSEFECEPRTYTLTQADVDAGTVTNPASVSSTNPAGDPVTDQDETNTVIPAEPGISMTKTASGPEDTNGDGGDSAGDEMSYTITVTNTGNVTLDPVTVNDELIADIGCPQTSLAPGVTMTCTAATYVLTQADIDAGSVTNSASATGTPPGVTDPVTFTASITTELDPAASLLLDKQVLRVIDQTGDGPSAGDQIEYSFELQNTGAVTITSPSVIDEMVGTVTCPEGPLAPGQVITCTAAPYTITQQDVDAGTVENTATARGLLPDGGAINSNADATTTAVAGTGLVEMTKTAGDVVDANGDGRVTAGDTIDYTITVRNTGTSTIDDVVVNDPLLSSEPLTCSGTSIPVGGQITCGAFTYTLTQADIDAGVVENDADMTGTVRSGGFVEAGASASTPIEQSPSIAIDKQASAIVDTNSSGRQDAGDTITYTFVVQNTGTTTLRGVTVNDPKVGPVNCPPTDVAPGSGITCTVTYTITQQDVNNGTVDNTATASATDAGGTVVTSTPDSTSTVITRQSSITIDKAAVGNTTIDLNGNGQVDAGDAIDYTFTLTNTGTSTLRNVAVSDPKIAPSATTIICPRTALQPGTNMVCTARYILTQGDIDARQVLNTASVASTDPTGAAITDSSDEVVVSYVPQSSLALTKSHGDIDDLDGNGPDAGDEVVYTFTVTNNGATTVDGVSITDETISDEPITCTPASLAPGASATCTATYTLDQDDLDAATLVNDATATGVSAVGPVTSPIATDTLEIPRNPAMELRKADGPVTDTNGDGLIGEGDQITYTFTVTNIGNQTITDVAISDPKIANVTCPDTPVAPGDSTTCTATYTLTLADANAGTVYNIASVSGTDPSGTTGTFDTDDATATIPASPGLSADKQAGPVVDANGDGRQSAGDTITYTFVIANTGNVTIDLIDVIDAKLPNITCPVTVLDPKQSTSCTETYTITQTDLDSGSVGNTGFVTGETPGGTVIVSPPDSTSTTVSPTASISLTKTAGTITDVNGNGMADEGDTVTYSFSVTNTGAVTIRNPQVFDSRFGTSAIPCDRQTLEPGQTVTCSPRTYTLTLDDVNAGTLTNTASAIGQQPDGTAVFTQDTETIAIAPQPSLEMDKQAAPVTDTNANGRVDAGDQITYTFVVSNTGNVTVDLIEIDDPKIGSAPCQVTVINPGASTTCTANYTITQADLDAGSITNRGSAIGTQPNDGYIRSNYDETSTNLPAAPAIEVTKSTGALVDVDGSGGPSAGDTLDYTIRVANTGTVTVSNIVVDDPLLGGTIACPTTSIAPNGAIDCGPATYTLTQDDLDNGAVLNTATASGTAPNGAPVQDDGQLTTEFEQSPGLSLVKEASAPADANTDGELSAGDEITYTFTVTNTGNVTVDEIAIDDPLLGEAADCPVTSLLPGDATTCTATYTITQADMDAGVVDNVAFVTGQDTNSQPVTSNEDSTTTALEGNGGLAVDKTAGQLVDVDQSGTPSAGDTIDYTIAVTNTGTLTASGIVVTDPLLGEAALVCSDATIPPGGTITCGPFTYTLTQADVNSGAVTNTATASGQVPGETVDGIGTHEQPLPRTPGLSIDKTAGDVVDANGDGATDEGDQITYTFVVTNTGNVTLNGVVIDDPKVGAVTCPATTVEAGTSMTCSVTYTLTQADLDAGEVTNQATVSGIDPTGASITSLPDSTTTTLTQVGTLDVSKSAGALRDVDGSNTATEGDEIDYTVTVTNTGTVTVTGITVNDPLLGGELTCGATDLAPGESLTCGPTTYTITQADIDAGQRENTATATGDLPNGTDATGSDTITTPIDRNPSLGFEKTAGSVADANGSGKTDAGDTITYTFTVTNTGNVTVSGVQINDSRVTATCPITTVTVGDSIDCTGTYTITQADMDAGTVDNSANAVGTGPSGNEIPTAPDTTSTPLVGNGGLDVEKTAGALVDVDGSGGPSEGDTIDYSISVTNTGTVTASNIVVNDPMLGGQVSCGATSIAPGATIDCGPATYTLTQADIDDGGITNTATATGQLPNGNPVDGIGSVEVPLAQTTGMTVDKTASAITDSDDNGPDAGDTITYTFEATNTGNVTMVLLTVDDPKVGAISCPSNSVLPGETVTCTATYLITQDDVNAGEVVNIATVTATDPNGVEVTSDPDGTTTPIERVSSATLEKTAGELVDADNSGGPSAGDTIDYTMVLTNTGNTTISNVVVTDEMLGGALTCTATTVLPGDDITCGPLTYTLTQDDVNAGGVSNTATATGQTPDGVGIDESSTVDVAVPRDPSLTLDKQASAAADTNGDGRVSAGDQITYSFVVTNNGNVTIDGIAIDDSLTDGAACPITTLQPGESTTCTATYTVTQTDLDAGSVGNTATASGTDPTDATITSPADATNTELEGNGGLDVTKSASALVDVDGSGGPSAGDTIEYAVQVANTGTVTATGIVVTDPMLGGVLTCSGATIAPEQSISCGPFTYPLTQADIDRGEIVNTATASGRLPGGGPVDGIDTVSMPLDRVSGLSLDKQASDVVDANNDGRIDAGDTITYTFVITASGNVTINGLTIDDPKIGAVACSPTTVAPGSTVTCTANYTLTQADLDAGEVINTATVSGTDPTGAGVTSPPDSTTTELPADGTLSVDKTAGAMVDVDESGGPSAGDTIDYTVTVTNSGTVTVSNVVVDDAKLGGQLSCGDTSIAPGQSITCGPVTYTINQTDVDNGVVTNVANVTGARPDGTATSGGDGVDVPLERTRSLELDKQAGPIEETNGDGRVSAGDQIDYTFVVQNTGNVTATQVAINDSRVAGVSCPVTTLLPGEATTCTATYTLSQTDLDAGVVDNSATATATDVLGEPITSNRDTTSTEVTGNGGLGVEKTAGELVDVDGSGGPSAGDTIDYSVSVTNTGTVSASNVIVSDPLLGGQLECSGTSVAPGATITCGAFTYTLTQADVDAGMVTNSASASGQLPNGDPVDGIDTVEVPLDRTSSLAVDKSAGDVVDANGTGRPDAGDTIDYTFTVTNTGNTTINGVSIDDPKIASVVCPTTTVAPGESVTCTATYIVSQADLNAGEVVNTATASGIDPTGTTITSDPDGTTTELPGESTIAMDKTAGILSDVDGSGGASAGDQIDYTITVTNTGSVTLTEVTVTDELVGALNCTFPAIDPGQTLTCGPATYTLTQDDVNAGQVTNIASVTGVDPSGEPTDADDSTTTTFDRTPSLSLDKQAGPVQDSNGDGRVNEGDEIDYSFVITNTGNVTITDVAVDDPMVGAVACPITTLQPGESTTCTATYTLTQDDVDAGVVDNAATVSGQDPAGDPVESNGSETSTPIVGNGGLDVTKSAGALVDVDGSGGLSAGDTIDYSVSVTNSGTVTATNVAVSDPLLGGELACSGGSLAPGASIDCGPFTYTLTQADIDAGEVINSATAVANLPNGDPVDGIDTVTMPLDRVGGLSLDKQAGEVVDANGDGATNAGDTITYTFVISASGNVTINGLTIDDPKIGDIACATTTVAPGSPVTCTATYTLTQDDLDAGEVVNTATVSGTDPTGAGITSPPDSTRTELPGDGTLTVTKSAGALVDVDNDGRASAGDTIDYTVTVTNAGNVTVTNIVVSDPKIGGQLSCEATSIAPGQTITCGPVTYQVSQDDVNAGAVYNTAAVTGTTPDGTPTGGESGVTTPLTQQPGLSLDKQAGVVQDSNSDGRVSAGDQIDYSFIVANTGNVTLSGIVIDDPLVGAVSCPVDTLLPGDAITCIATYTLTQTDLDAGVVDNTATATAQDPFGQPITSPPDETSTELEGNGGLGVEKTAGELVDVDGSGGPSAGDTIDYSVSVTNTGTVSASNVVVSDPLLGGQLECSGTSIAPGASIDCGPATYTLTQVDVDSGMVTNTASASGQLPNGDAVDGIDTVEVPLDRTSSLTIDKSAGDVVDANNDGAVSAGDTIDYTFEVTNSGNVTMIGVSISDPKIASVVCPTTTVAPGETVTCTATYIVSQADMNAGEVVNTATASATDPTGTTITSPPDGTTTELPGVSSVAMDKTAGQLTDVDGSGGASAGDTIDYTITVTNTGTVTLSQVAVTDELVGALNCTFAAIEPGQSVICGPATYTLTQNDVNAGEVTNNASVTGVDPSGDPTDGGDSTTTTFERQGLLGLDKQAGPVQDTNGDGTAGAGDQITYSFVITNTGNVTVTDIAVDDPLVSDVACPVTSLQPGDSVTCTATYTLTQANVDDGVVDNTATVSGQDPTGEVVTSDESTTETPIVGNGGLDVTKTAGALVDVDGSGGPSAGDTIDYSVSVTNSGTVTVGNIAVSDPLLGGTLECSGVEIAPGTSIDCGPFTYTLTQADVNAGTVINTATAAGQLPNGDPVDGISTVEVPLERTPGLSLDKQAGDPVDANGDGAIGAGDSITYTFVIANTGNVTISNVALNDPKIGAVVCPTTVEAGASVTCTATYTLTQDDLDEGDVVNSASVSGTDPTGTTVTSPPDGTTTELPSDGTLSVDKTAGALVDVDGNGRPSVGDTIDYTVTVTNAGNVTVRNVTVNDPLVGALSCTFAEVAPGQTLTCGPATYTLNQGDIDAGQVVNTATVSGLTPDGTPTDGSDSVTTPLDRTPGLAVDKQAGPIEDANDDGRVSAGDQIDYSFIVTNTGNVTISALAIDDPLVEVSCPVSSLLPGDAATCTATYTITQADMDAGTFDNTATATGTDPAGQPVTSPPDGTQTPLEGNGGLAVEKTAGELVDADGSGGPSAGDTVDYSVTVTNSGTVTASNVVVTDPLVGGQLACSGTQIAPGQSITCGPLTYELTQADIDAGSVTNTATASAQLPNGDPIDGISTAEVPFDRTSGLVVDKQASEIIDANGTGVDDAGDQIAYTFVVENTGNTTISGVVVDDPKVGAVACPSTTVLPGETLTCTVTYTITQGDVDAGTVDNSATVSGTDPTGTTVTSPPDGTSTAIDSTQAITLDKTVGRVTDVNADNLIGPGDTVRYDFTVANTGTVTLRNVTVSDPKLRVVVDCVPGTLAPGQTANCSATYVLQQADADAGQVVNTATAVGTAPSGQSVSGTDSETYIIGPAPRLSLDKQAAAPVDANASGVLDAGDTITYRFVVTNTGNVTINGIAVNDPKVGTVSCPSTSLAAGASVTCTATYTITQADVDAGTVDNSASVSGQPPTGDPVGSNGDSTSTALPPSGQLTLDKQVAGITDVNGNGALDAGDTVAYTFEITNATNVTVTDVSVNDPKVGGVTCEVSELAPGATMTCTATYTITQRDVDAGSVQNTASVTGQRPDGTSVSANDSVVTDIKGRAGVAIAKTATIADGGSVVSAGDVVNYSITVTNTGTISLLSASVSDPMLGAIDCPIDNLAPGQSVTCGPFAYSVTQADVDAGSLTNTASVSAQPVIGSPVVSSDDATVATDSASGVVLDKSAVLSDANGDGMGNAGEVVTYQFTVTNVGAVSVANLQVSDPMLAERGISIGCPSTSLAPGAAMTCTATYRITEADAKGNQLRNDATVVGVGADGDKVTSPTSSVTIPTGSDNPTPPPPPPGKPKPPPLAQTGVPAIELGTWAAILLATGLLFVFGGRRRKGDS</sequence>
<feature type="domain" description="DUF7507" evidence="3">
    <location>
        <begin position="5698"/>
        <end position="5786"/>
    </location>
</feature>
<feature type="domain" description="DUF7507" evidence="3">
    <location>
        <begin position="5915"/>
        <end position="6016"/>
    </location>
</feature>
<feature type="domain" description="DUF7507" evidence="3">
    <location>
        <begin position="3378"/>
        <end position="3477"/>
    </location>
</feature>
<keyword evidence="5" id="KW-1185">Reference proteome</keyword>
<feature type="domain" description="DUF7507" evidence="3">
    <location>
        <begin position="5815"/>
        <end position="5902"/>
    </location>
</feature>
<dbReference type="PANTHER" id="PTHR34819">
    <property type="entry name" value="LARGE CYSTEINE-RICH PERIPLASMIC PROTEIN OMCB"/>
    <property type="match status" value="1"/>
</dbReference>
<feature type="domain" description="DUF7507" evidence="3">
    <location>
        <begin position="5586"/>
        <end position="5670"/>
    </location>
</feature>
<feature type="compositionally biased region" description="Low complexity" evidence="1">
    <location>
        <begin position="7048"/>
        <end position="7061"/>
    </location>
</feature>
<evidence type="ECO:0000313" key="4">
    <source>
        <dbReference type="EMBL" id="QHC00505.1"/>
    </source>
</evidence>
<feature type="transmembrane region" description="Helical" evidence="2">
    <location>
        <begin position="7089"/>
        <end position="7107"/>
    </location>
</feature>
<feature type="region of interest" description="Disordered" evidence="1">
    <location>
        <begin position="5657"/>
        <end position="5679"/>
    </location>
</feature>
<feature type="domain" description="DUF7507" evidence="3">
    <location>
        <begin position="4661"/>
        <end position="4748"/>
    </location>
</feature>
<feature type="domain" description="DUF7507" evidence="3">
    <location>
        <begin position="6834"/>
        <end position="6933"/>
    </location>
</feature>
<feature type="region of interest" description="Disordered" evidence="1">
    <location>
        <begin position="6459"/>
        <end position="6482"/>
    </location>
</feature>
<feature type="domain" description="DUF7507" evidence="3">
    <location>
        <begin position="3609"/>
        <end position="3709"/>
    </location>
</feature>
<feature type="domain" description="DUF7507" evidence="3">
    <location>
        <begin position="834"/>
        <end position="933"/>
    </location>
</feature>
<feature type="domain" description="DUF7507" evidence="3">
    <location>
        <begin position="4302"/>
        <end position="4402"/>
    </location>
</feature>
<feature type="domain" description="DUF7507" evidence="3">
    <location>
        <begin position="6045"/>
        <end position="6130"/>
    </location>
</feature>
<feature type="domain" description="DUF7507" evidence="3">
    <location>
        <begin position="6490"/>
        <end position="6591"/>
    </location>
</feature>
<feature type="domain" description="DUF7507" evidence="3">
    <location>
        <begin position="2222"/>
        <end position="2321"/>
    </location>
</feature>
<feature type="domain" description="DUF7507" evidence="3">
    <location>
        <begin position="5223"/>
        <end position="5325"/>
    </location>
</feature>
<dbReference type="RefSeq" id="WP_159545056.1">
    <property type="nucleotide sequence ID" value="NZ_CP047156.1"/>
</dbReference>
<dbReference type="KEGG" id="eke:EK0264_09570"/>
<feature type="region of interest" description="Disordered" evidence="1">
    <location>
        <begin position="464"/>
        <end position="496"/>
    </location>
</feature>
<feature type="compositionally biased region" description="Low complexity" evidence="1">
    <location>
        <begin position="5780"/>
        <end position="5793"/>
    </location>
</feature>
<feature type="region of interest" description="Disordered" evidence="1">
    <location>
        <begin position="5685"/>
        <end position="5704"/>
    </location>
</feature>
<feature type="domain" description="DUF7507" evidence="3">
    <location>
        <begin position="3147"/>
        <end position="3249"/>
    </location>
</feature>
<feature type="domain" description="DUF7507" evidence="3">
    <location>
        <begin position="1540"/>
        <end position="1627"/>
    </location>
</feature>
<feature type="domain" description="DUF7507" evidence="3">
    <location>
        <begin position="947"/>
        <end position="1048"/>
    </location>
</feature>
<feature type="region of interest" description="Disordered" evidence="1">
    <location>
        <begin position="4739"/>
        <end position="4783"/>
    </location>
</feature>
<keyword evidence="2" id="KW-1133">Transmembrane helix</keyword>
<accession>A0A7L4YMK2</accession>
<feature type="domain" description="DUF7507" evidence="3">
    <location>
        <begin position="3838"/>
        <end position="3940"/>
    </location>
</feature>
<evidence type="ECO:0000259" key="3">
    <source>
        <dbReference type="Pfam" id="PF24346"/>
    </source>
</evidence>
<feature type="compositionally biased region" description="Polar residues" evidence="1">
    <location>
        <begin position="464"/>
        <end position="476"/>
    </location>
</feature>
<feature type="compositionally biased region" description="Polar residues" evidence="1">
    <location>
        <begin position="6130"/>
        <end position="6140"/>
    </location>
</feature>
<dbReference type="InterPro" id="IPR013783">
    <property type="entry name" value="Ig-like_fold"/>
</dbReference>